<keyword evidence="3" id="KW-1185">Reference proteome</keyword>
<evidence type="ECO:0000313" key="2">
    <source>
        <dbReference type="EMBL" id="KGN29689.1"/>
    </source>
</evidence>
<evidence type="ECO:0000313" key="3">
    <source>
        <dbReference type="Proteomes" id="UP000030002"/>
    </source>
</evidence>
<dbReference type="EMBL" id="AVPJ01000032">
    <property type="protein sequence ID" value="KGN29689.1"/>
    <property type="molecule type" value="Genomic_DNA"/>
</dbReference>
<feature type="transmembrane region" description="Helical" evidence="1">
    <location>
        <begin position="21"/>
        <end position="38"/>
    </location>
</feature>
<reference evidence="2 3" key="1">
    <citation type="submission" date="2013-08" db="EMBL/GenBank/DDBJ databases">
        <title>The genome sequence of Knoellia sinensis.</title>
        <authorList>
            <person name="Zhu W."/>
            <person name="Wang G."/>
        </authorList>
    </citation>
    <scope>NUCLEOTIDE SEQUENCE [LARGE SCALE GENOMIC DNA]</scope>
    <source>
        <strain evidence="2 3">KCTC 19936</strain>
    </source>
</reference>
<keyword evidence="1" id="KW-1133">Transmembrane helix</keyword>
<keyword evidence="1" id="KW-0812">Transmembrane</keyword>
<protein>
    <submittedName>
        <fullName evidence="2">Uncharacterized protein</fullName>
    </submittedName>
</protein>
<feature type="transmembrane region" description="Helical" evidence="1">
    <location>
        <begin position="58"/>
        <end position="79"/>
    </location>
</feature>
<organism evidence="2 3">
    <name type="scientific">Knoellia sinensis KCTC 19936</name>
    <dbReference type="NCBI Taxonomy" id="1385520"/>
    <lineage>
        <taxon>Bacteria</taxon>
        <taxon>Bacillati</taxon>
        <taxon>Actinomycetota</taxon>
        <taxon>Actinomycetes</taxon>
        <taxon>Micrococcales</taxon>
        <taxon>Intrasporangiaceae</taxon>
        <taxon>Knoellia</taxon>
    </lineage>
</organism>
<gene>
    <name evidence="2" type="ORF">N802_11505</name>
</gene>
<dbReference type="AlphaFoldDB" id="A0A0A0IYY7"/>
<keyword evidence="1" id="KW-0472">Membrane</keyword>
<comment type="caution">
    <text evidence="2">The sequence shown here is derived from an EMBL/GenBank/DDBJ whole genome shotgun (WGS) entry which is preliminary data.</text>
</comment>
<feature type="transmembrane region" description="Helical" evidence="1">
    <location>
        <begin position="86"/>
        <end position="106"/>
    </location>
</feature>
<dbReference type="RefSeq" id="WP_035919494.1">
    <property type="nucleotide sequence ID" value="NZ_AVPJ01000032.1"/>
</dbReference>
<accession>A0A0A0IYY7</accession>
<name>A0A0A0IYY7_9MICO</name>
<evidence type="ECO:0000256" key="1">
    <source>
        <dbReference type="SAM" id="Phobius"/>
    </source>
</evidence>
<sequence>MSTTTVAPSVPRSRRRILSRIGLTVAAVMSVFNVINGAGSLIDPTFGQTDPSLAPQPVWMSLLLLVFGLSTLAAVIPAWRGHRGGLWLVIATRVLESWSAIVLPFLPGAPDGMWGFVVALIVVGTVVAALVAQGLRR</sequence>
<dbReference type="Proteomes" id="UP000030002">
    <property type="component" value="Unassembled WGS sequence"/>
</dbReference>
<proteinExistence type="predicted"/>
<feature type="transmembrane region" description="Helical" evidence="1">
    <location>
        <begin position="112"/>
        <end position="132"/>
    </location>
</feature>